<name>A0A1X7UB44_AMPQE</name>
<dbReference type="EnsemblMetazoa" id="Aqu2.1.24699_001">
    <property type="protein sequence ID" value="Aqu2.1.24699_001"/>
    <property type="gene ID" value="Aqu2.1.24699"/>
</dbReference>
<evidence type="ECO:0000313" key="1">
    <source>
        <dbReference type="EnsemblMetazoa" id="Aqu2.1.24699_001"/>
    </source>
</evidence>
<protein>
    <submittedName>
        <fullName evidence="1">Uncharacterized protein</fullName>
    </submittedName>
</protein>
<organism evidence="1">
    <name type="scientific">Amphimedon queenslandica</name>
    <name type="common">Sponge</name>
    <dbReference type="NCBI Taxonomy" id="400682"/>
    <lineage>
        <taxon>Eukaryota</taxon>
        <taxon>Metazoa</taxon>
        <taxon>Porifera</taxon>
        <taxon>Demospongiae</taxon>
        <taxon>Heteroscleromorpha</taxon>
        <taxon>Haplosclerida</taxon>
        <taxon>Niphatidae</taxon>
        <taxon>Amphimedon</taxon>
    </lineage>
</organism>
<accession>A0A1X7UB44</accession>
<sequence length="150" mass="16764">MKCDILRHMKEDAALPKIQDEDITFGNYLDPSQRSLAQIRIQQVDYSRSSVSCCYRRHFFCPTQATTILGSGPSCLDRTGDKAASTDSSFLRELFLQRLRHDVRMVLADSGDEIHEDLDKLATLADKVLEVAIPQVSTVATSTEVEQLSA</sequence>
<dbReference type="InParanoid" id="A0A1X7UB44"/>
<dbReference type="AlphaFoldDB" id="A0A1X7UB44"/>
<reference evidence="1" key="1">
    <citation type="submission" date="2017-05" db="UniProtKB">
        <authorList>
            <consortium name="EnsemblMetazoa"/>
        </authorList>
    </citation>
    <scope>IDENTIFICATION</scope>
</reference>
<proteinExistence type="predicted"/>